<dbReference type="PANTHER" id="PTHR33488">
    <property type="entry name" value="ZGC:162509"/>
    <property type="match status" value="1"/>
</dbReference>
<protein>
    <submittedName>
        <fullName evidence="2">Uncharacterized protein</fullName>
    </submittedName>
</protein>
<feature type="coiled-coil region" evidence="1">
    <location>
        <begin position="366"/>
        <end position="400"/>
    </location>
</feature>
<feature type="coiled-coil region" evidence="1">
    <location>
        <begin position="272"/>
        <end position="299"/>
    </location>
</feature>
<organism evidence="2 3">
    <name type="scientific">Rotaria sordida</name>
    <dbReference type="NCBI Taxonomy" id="392033"/>
    <lineage>
        <taxon>Eukaryota</taxon>
        <taxon>Metazoa</taxon>
        <taxon>Spiralia</taxon>
        <taxon>Gnathifera</taxon>
        <taxon>Rotifera</taxon>
        <taxon>Eurotatoria</taxon>
        <taxon>Bdelloidea</taxon>
        <taxon>Philodinida</taxon>
        <taxon>Philodinidae</taxon>
        <taxon>Rotaria</taxon>
    </lineage>
</organism>
<evidence type="ECO:0000313" key="3">
    <source>
        <dbReference type="Proteomes" id="UP000663864"/>
    </source>
</evidence>
<evidence type="ECO:0000256" key="1">
    <source>
        <dbReference type="SAM" id="Coils"/>
    </source>
</evidence>
<dbReference type="PANTHER" id="PTHR33488:SF2">
    <property type="entry name" value="EARLY ENDOSOME ANTIGEN 1-LIKE"/>
    <property type="match status" value="1"/>
</dbReference>
<name>A0A815NAQ9_9BILA</name>
<keyword evidence="1" id="KW-0175">Coiled coil</keyword>
<dbReference type="AlphaFoldDB" id="A0A815NAQ9"/>
<accession>A0A815NAQ9</accession>
<feature type="coiled-coil region" evidence="1">
    <location>
        <begin position="651"/>
        <end position="699"/>
    </location>
</feature>
<dbReference type="InterPro" id="IPR012674">
    <property type="entry name" value="Calycin"/>
</dbReference>
<comment type="caution">
    <text evidence="2">The sequence shown here is derived from an EMBL/GenBank/DDBJ whole genome shotgun (WGS) entry which is preliminary data.</text>
</comment>
<dbReference type="SUPFAM" id="SSF50814">
    <property type="entry name" value="Lipocalins"/>
    <property type="match status" value="1"/>
</dbReference>
<dbReference type="EMBL" id="CAJNOT010004438">
    <property type="protein sequence ID" value="CAF1432248.1"/>
    <property type="molecule type" value="Genomic_DNA"/>
</dbReference>
<reference evidence="2" key="1">
    <citation type="submission" date="2021-02" db="EMBL/GenBank/DDBJ databases">
        <authorList>
            <person name="Nowell W R."/>
        </authorList>
    </citation>
    <scope>NUCLEOTIDE SEQUENCE</scope>
</reference>
<sequence length="941" mass="105496">MRYSHSILIVEDAENIVRDRNQDIFITNQAVSNLLNLSDGLLDDAMHQQIICTFNCDVKSIDSALLRDGQLVVQHKFDKLNVENARRLCLELGIPGTGISQAALCPLVFTQKNFTITKYTGVWYKTYRRDIKEVDTKCNNDTFTPNAHGTMDVLSRGLHTLTDYYSHRAYNILQTGVLNELLAVNVASLDDTAVSQLVNRLYCAVQRAYALLQQSVLSSENLQVEVNNRLTSNVAQAGAYEENISGKETEVLQTNQALSNALSQLTLAEHAVIEKQNAVANADQAVRDAEEAVEKARKCRGKRSWFSKITRPIVRPIENIVKDVIIKPVCSVINEGGIDNAKNRRGYAYDQLTSAQNQERHSRQVVVETQIMKANLEAQLDQLRSSLANVQAALKTLRSELVVTTNINQELKQVTTQLSNVFIGSSVLQNTIAHLIDFELLINPLNAVYDAIHQITALGATTSISQSQVQQTKTNLESDLQQAQRDDQLEAQGDIDLFTFIGLLGNGPTTINFLGQIMVISSKKDFSFRASMPNATFSYVKYPDSFRATLIQLTNEVYNTFLSAHSNMNEIQLNMQQIPGHVKTALKLLATAPFPLLEKLLPLSLNNIERIGMECSNLSSITHNKFADVQLLIGEINELTGYSSGVTDQRLTETIIELNKTEAAKNSLKDKEAAIKQRYEEQAARVREAQREFNKALDKIPSGFNAIVQQAFGAVVDTFKVAMASKYCVGGLVKNCMPGPIGSTAESAKEGALQRANLALSALQLAEEQYQKTFVEMMDHYDNMKEIMIVVKNSFTKFVEWMKTAQGMGNDFLTQEIRAYYLDMLKEDVVGIHREAHLLYIMSKTYYDVSTENMMDQLAGLAKMVVASSDDERNQLKNELMQDTKVVQDKVRRLALQRKNEYELANEQRQQEIEQYIQQISLEALGVGIGRRRRSEHLFLA</sequence>
<proteinExistence type="predicted"/>
<dbReference type="Gene3D" id="2.40.128.20">
    <property type="match status" value="1"/>
</dbReference>
<dbReference type="GO" id="GO:0008289">
    <property type="term" value="F:lipid binding"/>
    <property type="evidence" value="ECO:0007669"/>
    <property type="project" value="UniProtKB-KW"/>
</dbReference>
<gene>
    <name evidence="2" type="ORF">ZHD862_LOCUS34430</name>
</gene>
<evidence type="ECO:0000313" key="2">
    <source>
        <dbReference type="EMBL" id="CAF1432248.1"/>
    </source>
</evidence>
<dbReference type="Proteomes" id="UP000663864">
    <property type="component" value="Unassembled WGS sequence"/>
</dbReference>